<evidence type="ECO:0000256" key="1">
    <source>
        <dbReference type="SAM" id="MobiDB-lite"/>
    </source>
</evidence>
<organism evidence="2 3">
    <name type="scientific">Vespula squamosa</name>
    <name type="common">Southern yellow jacket</name>
    <name type="synonym">Wasp</name>
    <dbReference type="NCBI Taxonomy" id="30214"/>
    <lineage>
        <taxon>Eukaryota</taxon>
        <taxon>Metazoa</taxon>
        <taxon>Ecdysozoa</taxon>
        <taxon>Arthropoda</taxon>
        <taxon>Hexapoda</taxon>
        <taxon>Insecta</taxon>
        <taxon>Pterygota</taxon>
        <taxon>Neoptera</taxon>
        <taxon>Endopterygota</taxon>
        <taxon>Hymenoptera</taxon>
        <taxon>Apocrita</taxon>
        <taxon>Aculeata</taxon>
        <taxon>Vespoidea</taxon>
        <taxon>Vespidae</taxon>
        <taxon>Vespinae</taxon>
        <taxon>Vespula</taxon>
    </lineage>
</organism>
<accession>A0ABD2AY46</accession>
<dbReference type="EMBL" id="JAUDFV010000138">
    <property type="protein sequence ID" value="KAL2725533.1"/>
    <property type="molecule type" value="Genomic_DNA"/>
</dbReference>
<keyword evidence="3" id="KW-1185">Reference proteome</keyword>
<feature type="compositionally biased region" description="Basic and acidic residues" evidence="1">
    <location>
        <begin position="75"/>
        <end position="85"/>
    </location>
</feature>
<dbReference type="Proteomes" id="UP001607302">
    <property type="component" value="Unassembled WGS sequence"/>
</dbReference>
<feature type="compositionally biased region" description="Polar residues" evidence="1">
    <location>
        <begin position="63"/>
        <end position="72"/>
    </location>
</feature>
<gene>
    <name evidence="2" type="ORF">V1478_008206</name>
</gene>
<comment type="caution">
    <text evidence="2">The sequence shown here is derived from an EMBL/GenBank/DDBJ whole genome shotgun (WGS) entry which is preliminary data.</text>
</comment>
<feature type="compositionally biased region" description="Basic residues" evidence="1">
    <location>
        <begin position="86"/>
        <end position="112"/>
    </location>
</feature>
<feature type="region of interest" description="Disordered" evidence="1">
    <location>
        <begin position="59"/>
        <end position="112"/>
    </location>
</feature>
<reference evidence="2 3" key="1">
    <citation type="journal article" date="2024" name="Ann. Entomol. Soc. Am.">
        <title>Genomic analyses of the southern and eastern yellowjacket wasps (Hymenoptera: Vespidae) reveal evolutionary signatures of social life.</title>
        <authorList>
            <person name="Catto M.A."/>
            <person name="Caine P.B."/>
            <person name="Orr S.E."/>
            <person name="Hunt B.G."/>
            <person name="Goodisman M.A.D."/>
        </authorList>
    </citation>
    <scope>NUCLEOTIDE SEQUENCE [LARGE SCALE GENOMIC DNA]</scope>
    <source>
        <strain evidence="2">233</strain>
        <tissue evidence="2">Head and thorax</tissue>
    </source>
</reference>
<evidence type="ECO:0000313" key="3">
    <source>
        <dbReference type="Proteomes" id="UP001607302"/>
    </source>
</evidence>
<sequence length="112" mass="13850">MHCDEEQKVKERRWRWRWLKFEKERTGKGLPPLRISTMSMNSVYALQYDQIKSRIHRADAARISSSSFTVATSRGYDDAKDEERREKRRRKKKKRRKRRKRRRRRIKCRGRG</sequence>
<evidence type="ECO:0000313" key="2">
    <source>
        <dbReference type="EMBL" id="KAL2725533.1"/>
    </source>
</evidence>
<name>A0ABD2AY46_VESSQ</name>
<protein>
    <submittedName>
        <fullName evidence="2">Uncharacterized protein</fullName>
    </submittedName>
</protein>
<dbReference type="AlphaFoldDB" id="A0ABD2AY46"/>
<proteinExistence type="predicted"/>